<keyword evidence="2" id="KW-1015">Disulfide bond</keyword>
<comment type="caution">
    <text evidence="5">The sequence shown here is derived from an EMBL/GenBank/DDBJ whole genome shotgun (WGS) entry which is preliminary data.</text>
</comment>
<dbReference type="PANTHER" id="PTHR35357:SF23">
    <property type="entry name" value="PECTINESTERASE INHIBITOR DOMAIN-CONTAINING PROTEIN"/>
    <property type="match status" value="1"/>
</dbReference>
<dbReference type="InterPro" id="IPR006501">
    <property type="entry name" value="Pectinesterase_inhib_dom"/>
</dbReference>
<reference evidence="5" key="1">
    <citation type="submission" date="2020-01" db="EMBL/GenBank/DDBJ databases">
        <title>Genome sequence of Kobresia littledalei, the first chromosome-level genome in the family Cyperaceae.</title>
        <authorList>
            <person name="Qu G."/>
        </authorList>
    </citation>
    <scope>NUCLEOTIDE SEQUENCE</scope>
    <source>
        <strain evidence="5">C.B.Clarke</strain>
        <tissue evidence="5">Leaf</tissue>
    </source>
</reference>
<feature type="domain" description="Pectinesterase inhibitor" evidence="4">
    <location>
        <begin position="2"/>
        <end position="139"/>
    </location>
</feature>
<dbReference type="Pfam" id="PF04043">
    <property type="entry name" value="PMEI"/>
    <property type="match status" value="1"/>
</dbReference>
<dbReference type="EMBL" id="SWLB01000015">
    <property type="protein sequence ID" value="KAF3328998.1"/>
    <property type="molecule type" value="Genomic_DNA"/>
</dbReference>
<sequence length="145" mass="15992">MTPLPENCKSLLMSDPRVLQAHTLKDLTIIALDMTITGALAVNRRAADLARQYRGAPEQEPLSQCAQIYVDFITGLQAVVDNVRSSSFRNVYESVNAAAEQPVNCENEFASRGLDSPLIQDNKDLEQKVTLSTNLARLIKNFLGD</sequence>
<evidence type="ECO:0000256" key="2">
    <source>
        <dbReference type="ARBA" id="ARBA00023157"/>
    </source>
</evidence>
<gene>
    <name evidence="5" type="ORF">FCM35_KLT06076</name>
</gene>
<evidence type="ECO:0000259" key="4">
    <source>
        <dbReference type="SMART" id="SM00856"/>
    </source>
</evidence>
<dbReference type="InterPro" id="IPR035513">
    <property type="entry name" value="Invertase/methylesterase_inhib"/>
</dbReference>
<organism evidence="5 6">
    <name type="scientific">Carex littledalei</name>
    <dbReference type="NCBI Taxonomy" id="544730"/>
    <lineage>
        <taxon>Eukaryota</taxon>
        <taxon>Viridiplantae</taxon>
        <taxon>Streptophyta</taxon>
        <taxon>Embryophyta</taxon>
        <taxon>Tracheophyta</taxon>
        <taxon>Spermatophyta</taxon>
        <taxon>Magnoliopsida</taxon>
        <taxon>Liliopsida</taxon>
        <taxon>Poales</taxon>
        <taxon>Cyperaceae</taxon>
        <taxon>Cyperoideae</taxon>
        <taxon>Cariceae</taxon>
        <taxon>Carex</taxon>
        <taxon>Carex subgen. Euthyceras</taxon>
    </lineage>
</organism>
<proteinExistence type="inferred from homology"/>
<dbReference type="SMART" id="SM00856">
    <property type="entry name" value="PMEI"/>
    <property type="match status" value="1"/>
</dbReference>
<accession>A0A833QVF4</accession>
<dbReference type="AlphaFoldDB" id="A0A833QVF4"/>
<evidence type="ECO:0000313" key="5">
    <source>
        <dbReference type="EMBL" id="KAF3328998.1"/>
    </source>
</evidence>
<keyword evidence="6" id="KW-1185">Reference proteome</keyword>
<dbReference type="GO" id="GO:0004857">
    <property type="term" value="F:enzyme inhibitor activity"/>
    <property type="evidence" value="ECO:0007669"/>
    <property type="project" value="InterPro"/>
</dbReference>
<comment type="similarity">
    <text evidence="3">Belongs to the PMEI family.</text>
</comment>
<name>A0A833QVF4_9POAL</name>
<dbReference type="NCBIfam" id="TIGR01614">
    <property type="entry name" value="PME_inhib"/>
    <property type="match status" value="1"/>
</dbReference>
<protein>
    <submittedName>
        <fullName evidence="5">Invertase inhibitor</fullName>
    </submittedName>
</protein>
<evidence type="ECO:0000256" key="3">
    <source>
        <dbReference type="ARBA" id="ARBA00038471"/>
    </source>
</evidence>
<evidence type="ECO:0000313" key="6">
    <source>
        <dbReference type="Proteomes" id="UP000623129"/>
    </source>
</evidence>
<dbReference type="SUPFAM" id="SSF101148">
    <property type="entry name" value="Plant invertase/pectin methylesterase inhibitor"/>
    <property type="match status" value="1"/>
</dbReference>
<dbReference type="Proteomes" id="UP000623129">
    <property type="component" value="Unassembled WGS sequence"/>
</dbReference>
<keyword evidence="1" id="KW-0732">Signal</keyword>
<dbReference type="PANTHER" id="PTHR35357">
    <property type="entry name" value="OS02G0537100 PROTEIN"/>
    <property type="match status" value="1"/>
</dbReference>
<dbReference type="Gene3D" id="1.20.140.40">
    <property type="entry name" value="Invertase/pectin methylesterase inhibitor family protein"/>
    <property type="match status" value="1"/>
</dbReference>
<evidence type="ECO:0000256" key="1">
    <source>
        <dbReference type="ARBA" id="ARBA00022729"/>
    </source>
</evidence>